<feature type="region of interest" description="Disordered" evidence="1">
    <location>
        <begin position="377"/>
        <end position="429"/>
    </location>
</feature>
<feature type="region of interest" description="Disordered" evidence="1">
    <location>
        <begin position="1"/>
        <end position="89"/>
    </location>
</feature>
<proteinExistence type="predicted"/>
<organism evidence="2 3">
    <name type="scientific">Microdochium trichocladiopsis</name>
    <dbReference type="NCBI Taxonomy" id="1682393"/>
    <lineage>
        <taxon>Eukaryota</taxon>
        <taxon>Fungi</taxon>
        <taxon>Dikarya</taxon>
        <taxon>Ascomycota</taxon>
        <taxon>Pezizomycotina</taxon>
        <taxon>Sordariomycetes</taxon>
        <taxon>Xylariomycetidae</taxon>
        <taxon>Xylariales</taxon>
        <taxon>Microdochiaceae</taxon>
        <taxon>Microdochium</taxon>
    </lineage>
</organism>
<feature type="compositionally biased region" description="Low complexity" evidence="1">
    <location>
        <begin position="27"/>
        <end position="43"/>
    </location>
</feature>
<keyword evidence="3" id="KW-1185">Reference proteome</keyword>
<dbReference type="PROSITE" id="PS51257">
    <property type="entry name" value="PROKAR_LIPOPROTEIN"/>
    <property type="match status" value="1"/>
</dbReference>
<evidence type="ECO:0000313" key="3">
    <source>
        <dbReference type="Proteomes" id="UP000756346"/>
    </source>
</evidence>
<name>A0A9P9BX43_9PEZI</name>
<feature type="compositionally biased region" description="Polar residues" evidence="1">
    <location>
        <begin position="406"/>
        <end position="423"/>
    </location>
</feature>
<protein>
    <submittedName>
        <fullName evidence="2">Uncharacterized protein</fullName>
    </submittedName>
</protein>
<dbReference type="EMBL" id="JAGTJQ010000003">
    <property type="protein sequence ID" value="KAH7035716.1"/>
    <property type="molecule type" value="Genomic_DNA"/>
</dbReference>
<sequence length="552" mass="58751">MKGHPPGAASGPATASIGSSCIPPAHPAAGASSGQAQHGKAGSLLPPSIWLRPTRKPSSPTSPSSPSQTFRSVPPRSPPSPAATATATAAALSPATLPQIVPTPLLSAPAPPIPPSAAPPGAPPLPAVPATPPVSTIQAGPPATQSPPHTLEIPFSRPKTLVFLDTTSQIEKGHVKRFETVVDILRQAVESDSRVRQHASNIDYYLRMCGPSRLEMYPSVLVCCPPWILKKLDKLFRKGLVARQYLRTVRDRRSILSSGGILSISGQSNASASSPYPSYDLYFWASDEPLRLTTGVDIVIAQSATGSIAIYGSDLSQTTLCGASLHWATGGARISTIGCLVQVDNKPFCLTAYHGMFGDPWQLSRSAKDLDLLNSTDSSSMYDEDSDSEDFDGISYDLPSEADSRSAPQKTSTARDPVQSDSEVSLHPGESTRSAIINSIVEPSPIRSYGSDHLDWALFPLSGTTQILPNLYWDSQNSPQPRILDSVSDKEPGLDIDVYITASQGRVKKGKLDSVPALLGALTYPHHHAIMWTVVMEQGDGESNAVHVRFRL</sequence>
<accession>A0A9P9BX43</accession>
<dbReference type="AlphaFoldDB" id="A0A9P9BX43"/>
<gene>
    <name evidence="2" type="ORF">B0I36DRAFT_96042</name>
</gene>
<dbReference type="OrthoDB" id="5865767at2759"/>
<evidence type="ECO:0000313" key="2">
    <source>
        <dbReference type="EMBL" id="KAH7035716.1"/>
    </source>
</evidence>
<feature type="region of interest" description="Disordered" evidence="1">
    <location>
        <begin position="106"/>
        <end position="152"/>
    </location>
</feature>
<dbReference type="GeneID" id="70193199"/>
<feature type="compositionally biased region" description="Low complexity" evidence="1">
    <location>
        <begin position="56"/>
        <end position="74"/>
    </location>
</feature>
<feature type="compositionally biased region" description="Low complexity" evidence="1">
    <location>
        <begin position="1"/>
        <end position="20"/>
    </location>
</feature>
<reference evidence="2" key="1">
    <citation type="journal article" date="2021" name="Nat. Commun.">
        <title>Genetic determinants of endophytism in the Arabidopsis root mycobiome.</title>
        <authorList>
            <person name="Mesny F."/>
            <person name="Miyauchi S."/>
            <person name="Thiergart T."/>
            <person name="Pickel B."/>
            <person name="Atanasova L."/>
            <person name="Karlsson M."/>
            <person name="Huettel B."/>
            <person name="Barry K.W."/>
            <person name="Haridas S."/>
            <person name="Chen C."/>
            <person name="Bauer D."/>
            <person name="Andreopoulos W."/>
            <person name="Pangilinan J."/>
            <person name="LaButti K."/>
            <person name="Riley R."/>
            <person name="Lipzen A."/>
            <person name="Clum A."/>
            <person name="Drula E."/>
            <person name="Henrissat B."/>
            <person name="Kohler A."/>
            <person name="Grigoriev I.V."/>
            <person name="Martin F.M."/>
            <person name="Hacquard S."/>
        </authorList>
    </citation>
    <scope>NUCLEOTIDE SEQUENCE</scope>
    <source>
        <strain evidence="2">MPI-CAGE-CH-0230</strain>
    </source>
</reference>
<evidence type="ECO:0000256" key="1">
    <source>
        <dbReference type="SAM" id="MobiDB-lite"/>
    </source>
</evidence>
<dbReference type="Proteomes" id="UP000756346">
    <property type="component" value="Unassembled WGS sequence"/>
</dbReference>
<comment type="caution">
    <text evidence="2">The sequence shown here is derived from an EMBL/GenBank/DDBJ whole genome shotgun (WGS) entry which is preliminary data.</text>
</comment>
<dbReference type="RefSeq" id="XP_046015809.1">
    <property type="nucleotide sequence ID" value="XM_046163653.1"/>
</dbReference>
<feature type="compositionally biased region" description="Pro residues" evidence="1">
    <location>
        <begin position="109"/>
        <end position="132"/>
    </location>
</feature>
<feature type="compositionally biased region" description="Acidic residues" evidence="1">
    <location>
        <begin position="382"/>
        <end position="392"/>
    </location>
</feature>